<proteinExistence type="predicted"/>
<evidence type="ECO:0000313" key="1">
    <source>
        <dbReference type="EMBL" id="KAB2110158.1"/>
    </source>
</evidence>
<comment type="caution">
    <text evidence="1">The sequence shown here is derived from an EMBL/GenBank/DDBJ whole genome shotgun (WGS) entry which is preliminary data.</text>
</comment>
<reference evidence="1 2" key="1">
    <citation type="journal article" date="2019" name="bioRxiv">
        <title>Genomics, evolutionary history and diagnostics of the Alternaria alternata species group including apple and Asian pear pathotypes.</title>
        <authorList>
            <person name="Armitage A.D."/>
            <person name="Cockerton H.M."/>
            <person name="Sreenivasaprasad S."/>
            <person name="Woodhall J.W."/>
            <person name="Lane C.R."/>
            <person name="Harrison R.J."/>
            <person name="Clarkson J.P."/>
        </authorList>
    </citation>
    <scope>NUCLEOTIDE SEQUENCE [LARGE SCALE GENOMIC DNA]</scope>
    <source>
        <strain evidence="1 2">FERA 650</strain>
    </source>
</reference>
<accession>A0ACB6G0F2</accession>
<evidence type="ECO:0000313" key="2">
    <source>
        <dbReference type="Proteomes" id="UP000293547"/>
    </source>
</evidence>
<gene>
    <name evidence="1" type="ORF">AG0111_0g1675</name>
</gene>
<organism evidence="1 2">
    <name type="scientific">Alternaria gaisen</name>
    <dbReference type="NCBI Taxonomy" id="167740"/>
    <lineage>
        <taxon>Eukaryota</taxon>
        <taxon>Fungi</taxon>
        <taxon>Dikarya</taxon>
        <taxon>Ascomycota</taxon>
        <taxon>Pezizomycotina</taxon>
        <taxon>Dothideomycetes</taxon>
        <taxon>Pleosporomycetidae</taxon>
        <taxon>Pleosporales</taxon>
        <taxon>Pleosporineae</taxon>
        <taxon>Pleosporaceae</taxon>
        <taxon>Alternaria</taxon>
        <taxon>Alternaria sect. Alternaria</taxon>
    </lineage>
</organism>
<keyword evidence="2" id="KW-1185">Reference proteome</keyword>
<sequence length="744" mass="85504">MYHSEFSKAESACLKIPLDFLAAAEADQDPQLAAELWKKGGNGVAGTCVPIVYSPRLVDSQLAYRVNVEVIGKRECRTSVRQHLRNIIDGFDDSGGSFSLADDEGPESITVFKNLFHGYSEFASDDAIFAFLEFKHDASDPPSSAEQERIIDTCISWADERRLETAAKFPIYPDDVTELWSKKAPFANDETTMVNTELDFNPTLLVGRIKIFGEFRVRYSIGDCPGLEDINKDCETKAERYLQDCKAVIVVEEIIRAGDSKFLKRFLKDCHENRPDQRIFIVLTKGDTGLNSADRLKISFKEHEIADLDWLARHKEEVGRAKDNYKPVQFEERERYACEIAYIELEEREIRAGERSRRIEDLLKSRYAGISDNLIVKTTCAHDYMRHIQGYCRFTTHDLPLSVESTQIPSLVEELADIANERVKDDLKRLHKQTLPELFSSVRLLGITTSITARARPRFNFHKYEELFMARLQARFDTIEEKEIRPIEAAIQGAIPSWKREARGCFSEWQNLSYQSVRCFLNKQGNHRVKEKLKSVRSTDPKPSWNKELLCPIKKTMNPLFEELWKGFIIATNILASNLAENVNDFLRELNESTKYLGNENFTANLQHRRPQLNNMFKKQLYLIETIRYLRGRFTGDLNGDYFPDAMAKHYMATLQAEAESGTKPGSLWASRLRTFKNRVCGTDSPYKCLLTMFRSDWKELKKECLEGGKLATETDMKEIKASYEQIGTSERQNSAVMMTRPDL</sequence>
<dbReference type="Proteomes" id="UP000293547">
    <property type="component" value="Unassembled WGS sequence"/>
</dbReference>
<dbReference type="EMBL" id="PDWZ02000001">
    <property type="protein sequence ID" value="KAB2110158.1"/>
    <property type="molecule type" value="Genomic_DNA"/>
</dbReference>
<protein>
    <submittedName>
        <fullName evidence="1">Uncharacterized protein</fullName>
    </submittedName>
</protein>
<name>A0ACB6G0F2_9PLEO</name>